<evidence type="ECO:0000313" key="1">
    <source>
        <dbReference type="EMBL" id="KAJ8664451.1"/>
    </source>
</evidence>
<keyword evidence="2" id="KW-1185">Reference proteome</keyword>
<protein>
    <submittedName>
        <fullName evidence="1">Uncharacterized protein</fullName>
    </submittedName>
</protein>
<proteinExistence type="predicted"/>
<evidence type="ECO:0000313" key="2">
    <source>
        <dbReference type="Proteomes" id="UP001239111"/>
    </source>
</evidence>
<accession>A0ACC2N156</accession>
<reference evidence="1" key="1">
    <citation type="submission" date="2023-04" db="EMBL/GenBank/DDBJ databases">
        <title>A chromosome-level genome assembly of the parasitoid wasp Eretmocerus hayati.</title>
        <authorList>
            <person name="Zhong Y."/>
            <person name="Liu S."/>
            <person name="Liu Y."/>
        </authorList>
    </citation>
    <scope>NUCLEOTIDE SEQUENCE</scope>
    <source>
        <strain evidence="1">ZJU_SS_LIU_2023</strain>
    </source>
</reference>
<sequence>MDPSDLKNVSFPLVSDVGINLYNGSLRNIAQLKRAGPCTISIENEAVIVKGVFGWDNLEFDYGYMTKIWSILMSGKLLGELTDLKATIVLKISMKNHEVILEQFEFVDAGNIKVEFEGNSIDLIANQAIKIFTWMSKDLILQKVSEEIENFIEIDIAELNKLLPEYHMAQYKFINNVHHGHTLTTV</sequence>
<dbReference type="Proteomes" id="UP001239111">
    <property type="component" value="Chromosome 4"/>
</dbReference>
<organism evidence="1 2">
    <name type="scientific">Eretmocerus hayati</name>
    <dbReference type="NCBI Taxonomy" id="131215"/>
    <lineage>
        <taxon>Eukaryota</taxon>
        <taxon>Metazoa</taxon>
        <taxon>Ecdysozoa</taxon>
        <taxon>Arthropoda</taxon>
        <taxon>Hexapoda</taxon>
        <taxon>Insecta</taxon>
        <taxon>Pterygota</taxon>
        <taxon>Neoptera</taxon>
        <taxon>Endopterygota</taxon>
        <taxon>Hymenoptera</taxon>
        <taxon>Apocrita</taxon>
        <taxon>Proctotrupomorpha</taxon>
        <taxon>Chalcidoidea</taxon>
        <taxon>Aphelinidae</taxon>
        <taxon>Aphelininae</taxon>
        <taxon>Eretmocerus</taxon>
    </lineage>
</organism>
<comment type="caution">
    <text evidence="1">The sequence shown here is derived from an EMBL/GenBank/DDBJ whole genome shotgun (WGS) entry which is preliminary data.</text>
</comment>
<gene>
    <name evidence="1" type="ORF">QAD02_006113</name>
</gene>
<dbReference type="EMBL" id="CM056744">
    <property type="protein sequence ID" value="KAJ8664451.1"/>
    <property type="molecule type" value="Genomic_DNA"/>
</dbReference>
<name>A0ACC2N156_9HYME</name>